<evidence type="ECO:0000256" key="1">
    <source>
        <dbReference type="SAM" id="MobiDB-lite"/>
    </source>
</evidence>
<keyword evidence="2" id="KW-1133">Transmembrane helix</keyword>
<proteinExistence type="predicted"/>
<feature type="transmembrane region" description="Helical" evidence="2">
    <location>
        <begin position="20"/>
        <end position="41"/>
    </location>
</feature>
<name>A0ABR3W058_9PEZI</name>
<protein>
    <submittedName>
        <fullName evidence="3">Uncharacterized protein</fullName>
    </submittedName>
</protein>
<evidence type="ECO:0000313" key="3">
    <source>
        <dbReference type="EMBL" id="KAL1849608.1"/>
    </source>
</evidence>
<organism evidence="3 4">
    <name type="scientific">Diaporthe australafricana</name>
    <dbReference type="NCBI Taxonomy" id="127596"/>
    <lineage>
        <taxon>Eukaryota</taxon>
        <taxon>Fungi</taxon>
        <taxon>Dikarya</taxon>
        <taxon>Ascomycota</taxon>
        <taxon>Pezizomycotina</taxon>
        <taxon>Sordariomycetes</taxon>
        <taxon>Sordariomycetidae</taxon>
        <taxon>Diaporthales</taxon>
        <taxon>Diaporthaceae</taxon>
        <taxon>Diaporthe</taxon>
    </lineage>
</organism>
<comment type="caution">
    <text evidence="3">The sequence shown here is derived from an EMBL/GenBank/DDBJ whole genome shotgun (WGS) entry which is preliminary data.</text>
</comment>
<dbReference type="Proteomes" id="UP001583177">
    <property type="component" value="Unassembled WGS sequence"/>
</dbReference>
<keyword evidence="4" id="KW-1185">Reference proteome</keyword>
<feature type="compositionally biased region" description="Basic residues" evidence="1">
    <location>
        <begin position="115"/>
        <end position="128"/>
    </location>
</feature>
<feature type="region of interest" description="Disordered" evidence="1">
    <location>
        <begin position="163"/>
        <end position="245"/>
    </location>
</feature>
<dbReference type="EMBL" id="JAWRVE010000198">
    <property type="protein sequence ID" value="KAL1849608.1"/>
    <property type="molecule type" value="Genomic_DNA"/>
</dbReference>
<accession>A0ABR3W058</accession>
<keyword evidence="2" id="KW-0812">Transmembrane</keyword>
<evidence type="ECO:0000256" key="2">
    <source>
        <dbReference type="SAM" id="Phobius"/>
    </source>
</evidence>
<sequence>MDRGLLPRADSPGLSGSQTLTIAISVALGIAIICSATLIGLKIIKHQRSTKNQFEEARVRDPSLTWGEHDRRTKLTRSRLVVEEEMQRNKIIRKTQQSRASDRKEPEQAGGRWARPTRSRSKTWHGRAKSNDTDLEAGPELEERCLDWGSAEAHVLRTFQVLNGKKHPSHRPLSNEDDGNVPRRPPTIRLKTPPLFSHPMFRTSHPPRHLSLPTELIRTNTDPGPVFGSSVTAGKPRDDASILSP</sequence>
<feature type="compositionally biased region" description="Basic and acidic residues" evidence="1">
    <location>
        <begin position="235"/>
        <end position="245"/>
    </location>
</feature>
<feature type="region of interest" description="Disordered" evidence="1">
    <location>
        <begin position="92"/>
        <end position="136"/>
    </location>
</feature>
<keyword evidence="2" id="KW-0472">Membrane</keyword>
<reference evidence="3 4" key="1">
    <citation type="journal article" date="2024" name="IMA Fungus">
        <title>IMA Genome - F19 : A genome assembly and annotation guide to empower mycologists, including annotated draft genome sequences of Ceratocystis pirilliformis, Diaporthe australafricana, Fusarium ophioides, Paecilomyces lecythidis, and Sporothrix stenoceras.</title>
        <authorList>
            <person name="Aylward J."/>
            <person name="Wilson A.M."/>
            <person name="Visagie C.M."/>
            <person name="Spraker J."/>
            <person name="Barnes I."/>
            <person name="Buitendag C."/>
            <person name="Ceriani C."/>
            <person name="Del Mar Angel L."/>
            <person name="du Plessis D."/>
            <person name="Fuchs T."/>
            <person name="Gasser K."/>
            <person name="Kramer D."/>
            <person name="Li W."/>
            <person name="Munsamy K."/>
            <person name="Piso A."/>
            <person name="Price J.L."/>
            <person name="Sonnekus B."/>
            <person name="Thomas C."/>
            <person name="van der Nest A."/>
            <person name="van Dijk A."/>
            <person name="van Heerden A."/>
            <person name="van Vuuren N."/>
            <person name="Yilmaz N."/>
            <person name="Duong T.A."/>
            <person name="van der Merwe N.A."/>
            <person name="Wingfield M.J."/>
            <person name="Wingfield B.D."/>
        </authorList>
    </citation>
    <scope>NUCLEOTIDE SEQUENCE [LARGE SCALE GENOMIC DNA]</scope>
    <source>
        <strain evidence="3 4">CMW 18300</strain>
    </source>
</reference>
<evidence type="ECO:0000313" key="4">
    <source>
        <dbReference type="Proteomes" id="UP001583177"/>
    </source>
</evidence>
<gene>
    <name evidence="3" type="ORF">Daus18300_013215</name>
</gene>